<evidence type="ECO:0000313" key="6">
    <source>
        <dbReference type="Proteomes" id="UP000005824"/>
    </source>
</evidence>
<sequence length="421" mass="46253" precursor="true">MIRPLILAFCALLVPIAVRAELSGTSNFEGGSARVLSIDQGSRTIRFMPAGDPERGWPCWWFLRVDGVEAGTTLNLEIVASDRPLPRSGGKPLSSSWATPMRAAVSFDGAKWQHTDVGEKRPDGMIWHVRTTGSSVWLAWGPPFTPHDASAFIAQLAATHPFVEPFTLTHSREGHEAPAMRIHEGGVGPDTFGVWVEARQHAWESGGSWVCRGFAEWLAGDDEAARWLRQYAEVFFVPVMDIDHVTTGDGGKEAIPQDHNRDWSDAPHWPEVAAAQKRLAALSAEKRLDVFLDLHNPGASDLGSYFYTGEDSLLREIGLQRRERFLALAREHLTGPIPYDPKTRASGKNYHPLWRQISNNWVAVHGQPSTVTLCLETAWNTPASTVEGYLATGRQLAATVAAYLKENPRVATPEGPSSGAK</sequence>
<dbReference type="AlphaFoldDB" id="B4D0S9"/>
<comment type="similarity">
    <text evidence="2">Belongs to the peptidase M14 family.</text>
</comment>
<name>B4D0S9_9BACT</name>
<dbReference type="STRING" id="497964.CfE428DRAFT_2530"/>
<proteinExistence type="inferred from homology"/>
<organism evidence="5 6">
    <name type="scientific">Chthoniobacter flavus Ellin428</name>
    <dbReference type="NCBI Taxonomy" id="497964"/>
    <lineage>
        <taxon>Bacteria</taxon>
        <taxon>Pseudomonadati</taxon>
        <taxon>Verrucomicrobiota</taxon>
        <taxon>Spartobacteria</taxon>
        <taxon>Chthoniobacterales</taxon>
        <taxon>Chthoniobacteraceae</taxon>
        <taxon>Chthoniobacter</taxon>
    </lineage>
</organism>
<feature type="signal peptide" evidence="3">
    <location>
        <begin position="1"/>
        <end position="20"/>
    </location>
</feature>
<evidence type="ECO:0000313" key="5">
    <source>
        <dbReference type="EMBL" id="EDY19941.1"/>
    </source>
</evidence>
<accession>B4D0S9</accession>
<dbReference type="Proteomes" id="UP000005824">
    <property type="component" value="Unassembled WGS sequence"/>
</dbReference>
<dbReference type="PANTHER" id="PTHR12756">
    <property type="entry name" value="CYTOSOLIC CARBOXYPEPTIDASE"/>
    <property type="match status" value="1"/>
</dbReference>
<feature type="domain" description="Peptidase M14" evidence="4">
    <location>
        <begin position="142"/>
        <end position="421"/>
    </location>
</feature>
<evidence type="ECO:0000256" key="2">
    <source>
        <dbReference type="PROSITE-ProRule" id="PRU01379"/>
    </source>
</evidence>
<keyword evidence="3" id="KW-0732">Signal</keyword>
<dbReference type="Pfam" id="PF00246">
    <property type="entry name" value="Peptidase_M14"/>
    <property type="match status" value="1"/>
</dbReference>
<evidence type="ECO:0000259" key="4">
    <source>
        <dbReference type="PROSITE" id="PS52035"/>
    </source>
</evidence>
<dbReference type="EMBL" id="ABVL01000006">
    <property type="protein sequence ID" value="EDY19941.1"/>
    <property type="molecule type" value="Genomic_DNA"/>
</dbReference>
<dbReference type="GO" id="GO:0008270">
    <property type="term" value="F:zinc ion binding"/>
    <property type="evidence" value="ECO:0007669"/>
    <property type="project" value="InterPro"/>
</dbReference>
<dbReference type="GO" id="GO:0004181">
    <property type="term" value="F:metallocarboxypeptidase activity"/>
    <property type="evidence" value="ECO:0007669"/>
    <property type="project" value="InterPro"/>
</dbReference>
<dbReference type="InterPro" id="IPR000834">
    <property type="entry name" value="Peptidase_M14"/>
</dbReference>
<keyword evidence="6" id="KW-1185">Reference proteome</keyword>
<feature type="chain" id="PRO_5002803007" description="Peptidase M14 domain-containing protein" evidence="3">
    <location>
        <begin position="21"/>
        <end position="421"/>
    </location>
</feature>
<dbReference type="eggNOG" id="COG2866">
    <property type="taxonomic scope" value="Bacteria"/>
</dbReference>
<dbReference type="RefSeq" id="WP_006979855.1">
    <property type="nucleotide sequence ID" value="NZ_ABVL01000006.1"/>
</dbReference>
<dbReference type="PANTHER" id="PTHR12756:SF11">
    <property type="entry name" value="CYTOSOLIC CARBOXYPEPTIDASE 1"/>
    <property type="match status" value="1"/>
</dbReference>
<protein>
    <recommendedName>
        <fullName evidence="4">Peptidase M14 domain-containing protein</fullName>
    </recommendedName>
</protein>
<evidence type="ECO:0000256" key="3">
    <source>
        <dbReference type="SAM" id="SignalP"/>
    </source>
</evidence>
<dbReference type="SUPFAM" id="SSF53187">
    <property type="entry name" value="Zn-dependent exopeptidases"/>
    <property type="match status" value="1"/>
</dbReference>
<gene>
    <name evidence="5" type="ORF">CfE428DRAFT_2530</name>
</gene>
<evidence type="ECO:0000256" key="1">
    <source>
        <dbReference type="ARBA" id="ARBA00001947"/>
    </source>
</evidence>
<comment type="cofactor">
    <cofactor evidence="1">
        <name>Zn(2+)</name>
        <dbReference type="ChEBI" id="CHEBI:29105"/>
    </cofactor>
</comment>
<dbReference type="PROSITE" id="PS52035">
    <property type="entry name" value="PEPTIDASE_M14"/>
    <property type="match status" value="1"/>
</dbReference>
<dbReference type="Gene3D" id="3.40.630.10">
    <property type="entry name" value="Zn peptidases"/>
    <property type="match status" value="1"/>
</dbReference>
<dbReference type="Pfam" id="PF18027">
    <property type="entry name" value="Pepdidase_M14_N"/>
    <property type="match status" value="1"/>
</dbReference>
<dbReference type="InParanoid" id="B4D0S9"/>
<dbReference type="Gene3D" id="2.60.40.3120">
    <property type="match status" value="1"/>
</dbReference>
<comment type="caution">
    <text evidence="5">The sequence shown here is derived from an EMBL/GenBank/DDBJ whole genome shotgun (WGS) entry which is preliminary data.</text>
</comment>
<dbReference type="InterPro" id="IPR040626">
    <property type="entry name" value="Pepdidase_M14_N"/>
</dbReference>
<reference evidence="5 6" key="1">
    <citation type="journal article" date="2011" name="J. Bacteriol.">
        <title>Genome sequence of Chthoniobacter flavus Ellin428, an aerobic heterotrophic soil bacterium.</title>
        <authorList>
            <person name="Kant R."/>
            <person name="van Passel M.W."/>
            <person name="Palva A."/>
            <person name="Lucas S."/>
            <person name="Lapidus A."/>
            <person name="Glavina Del Rio T."/>
            <person name="Dalin E."/>
            <person name="Tice H."/>
            <person name="Bruce D."/>
            <person name="Goodwin L."/>
            <person name="Pitluck S."/>
            <person name="Larimer F.W."/>
            <person name="Land M.L."/>
            <person name="Hauser L."/>
            <person name="Sangwan P."/>
            <person name="de Vos W.M."/>
            <person name="Janssen P.H."/>
            <person name="Smidt H."/>
        </authorList>
    </citation>
    <scope>NUCLEOTIDE SEQUENCE [LARGE SCALE GENOMIC DNA]</scope>
    <source>
        <strain evidence="5 6">Ellin428</strain>
    </source>
</reference>
<dbReference type="InterPro" id="IPR050821">
    <property type="entry name" value="Cytosolic_carboxypeptidase"/>
</dbReference>
<dbReference type="GO" id="GO:0006508">
    <property type="term" value="P:proteolysis"/>
    <property type="evidence" value="ECO:0007669"/>
    <property type="project" value="InterPro"/>
</dbReference>
<comment type="caution">
    <text evidence="2">Lacks conserved residue(s) required for the propagation of feature annotation.</text>
</comment>